<keyword evidence="5 9" id="KW-0249">Electron transport</keyword>
<feature type="binding site" evidence="12">
    <location>
        <position position="764"/>
    </location>
    <ligand>
        <name>[4Fe-4S] cluster</name>
        <dbReference type="ChEBI" id="CHEBI:49883"/>
        <label>1</label>
    </ligand>
</feature>
<dbReference type="CDD" id="cd03377">
    <property type="entry name" value="TPP_PFOR_PNO"/>
    <property type="match status" value="1"/>
</dbReference>
<gene>
    <name evidence="15" type="ordered locus">Oter_0605</name>
</gene>
<dbReference type="InterPro" id="IPR017896">
    <property type="entry name" value="4Fe4S_Fe-S-bd"/>
</dbReference>
<dbReference type="GO" id="GO:0016903">
    <property type="term" value="F:oxidoreductase activity, acting on the aldehyde or oxo group of donors"/>
    <property type="evidence" value="ECO:0007669"/>
    <property type="project" value="InterPro"/>
</dbReference>
<feature type="binding site" evidence="12">
    <location>
        <position position="754"/>
    </location>
    <ligand>
        <name>[4Fe-4S] cluster</name>
        <dbReference type="ChEBI" id="CHEBI:49883"/>
        <label>2</label>
    </ligand>
</feature>
<dbReference type="SMART" id="SM00890">
    <property type="entry name" value="EKR"/>
    <property type="match status" value="1"/>
</dbReference>
<proteinExistence type="inferred from homology"/>
<dbReference type="AlphaFoldDB" id="B1ZTF0"/>
<sequence>MNTNGRKTTFKILDGNEAAASVAYRLNELIAIYPITPSSPMAEYCDEWAAAGKKNLWGEIPRIVEMQSEGGAAGAVHGGLLGGALTTTFTASQGLLLMVPNLYKIAGELLPLTIHVSARALAAQGLSIFGDQADVMACRATGCALLCSNSTQEAHDFALIAIAASYRSRVPFIHFFDGFRTSHEVQKITTISDDEIRAVIDEKDIAAFRARMMTPDKPTLRGTAQNPDVNFQGREAVNRFYDALPTIVQETMDRFAAVTGRAYKLFDYHGHPEAERVAIAMGSGVETLCETADWLAAKGEKVGVIAVRLFLPFHVKSFMAALPKTVKAIAVLDRTKEPGALGEPLYQTVITALAEARSELAGSPRVVGGRYGLGSKEFTPAMVRAVFENLSRWEPKNHFTVGIIDDVTGTSLPFDAEWDIEADDVRRCVFVGLGADGTVGANKNSIKIIGEQTDFYAQGYFVYDSKKSGSVTTSHLRFGPRPVHAPYLIRQGGFVACSQFSFVGRTEVLGYAKPGATVLLNSPYSPEQTWKVLPREWQSTLISKKLRLFVIDATKVAHDSGMGRRTNTVLQTCFFALSGVLPQDEAIAHIKKAITKTYGRKGEKVVQMNHAAVDAALAGLFEVKIPAAPETEAVATVPPAYADAPEFVRQVTAKLLANEGDLMPVSAIPLDGCWPTGTARFEKRNIALEIPVWDPAICIQCNKCAMVCPHAAIRPKFFDPAELAKAPEGFQSVPFKSTEFAGRHYTLQVAAEDCTGCSICVQVCPAKDKTNPKHKAIDMTPQAPLLAKARRDWDFFTKLPDPDRTKIDVSTVKNAQFLTPLFEFSGACAGCGETPYIKLITQLFGDRMVVGNATGCSSIYGGNLPTTPYCSDHHGRGPTWANSLFEDNAEFGLGLHLAVEQRARTAKEMLNRLAPKLDAGLVQSLLSADQSNEAGIAAQRERVAQLKDALRAMDSFEAKRLAFLADDLVKKCTWIFGGDGWAYDIGYGGLDHVLASGANVKVLVLDTEVYSNTGGQSSKATPMGAVAKFAASGKAIAKKDLALIAMQYGHVYVARVAFGAKDSQTLQAIREAEAYNGPALIIAYSHCIAHGFPLEHGLEQQKLAVDTGYWPLFRYDPRLAAKGEVPLKLDSPAPKTELAKFMANETRFGILRNVAPARAEELATQAQAQVRQHYALYQHLASPAHTNGNGHAPAAAVPAPKPVTPPKPSAS</sequence>
<feature type="binding site" evidence="12">
    <location>
        <position position="708"/>
    </location>
    <ligand>
        <name>[4Fe-4S] cluster</name>
        <dbReference type="ChEBI" id="CHEBI:49883"/>
        <label>2</label>
    </ligand>
</feature>
<feature type="compositionally biased region" description="Pro residues" evidence="13">
    <location>
        <begin position="1199"/>
        <end position="1211"/>
    </location>
</feature>
<dbReference type="STRING" id="452637.Oter_0605"/>
<feature type="region of interest" description="Disordered" evidence="13">
    <location>
        <begin position="1183"/>
        <end position="1211"/>
    </location>
</feature>
<dbReference type="KEGG" id="ote:Oter_0605"/>
<dbReference type="eggNOG" id="COG1144">
    <property type="taxonomic scope" value="Bacteria"/>
</dbReference>
<dbReference type="Pfam" id="PF17147">
    <property type="entry name" value="PFOR_II"/>
    <property type="match status" value="1"/>
</dbReference>
<evidence type="ECO:0000256" key="8">
    <source>
        <dbReference type="ARBA" id="ARBA00023014"/>
    </source>
</evidence>
<feature type="binding site" evidence="12">
    <location>
        <position position="1087"/>
    </location>
    <ligand>
        <name>[4Fe-4S] cluster</name>
        <dbReference type="ChEBI" id="CHEBI:49883"/>
        <label>3</label>
    </ligand>
</feature>
<evidence type="ECO:0000256" key="9">
    <source>
        <dbReference type="PIRNR" id="PIRNR000159"/>
    </source>
</evidence>
<dbReference type="InterPro" id="IPR029061">
    <property type="entry name" value="THDP-binding"/>
</dbReference>
<feature type="domain" description="4Fe-4S ferredoxin-type" evidence="14">
    <location>
        <begin position="689"/>
        <end position="718"/>
    </location>
</feature>
<dbReference type="Gene3D" id="3.40.920.10">
    <property type="entry name" value="Pyruvate-ferredoxin oxidoreductase, PFOR, domain III"/>
    <property type="match status" value="1"/>
</dbReference>
<name>B1ZTF0_OPITP</name>
<dbReference type="GO" id="GO:0030976">
    <property type="term" value="F:thiamine pyrophosphate binding"/>
    <property type="evidence" value="ECO:0007669"/>
    <property type="project" value="InterPro"/>
</dbReference>
<organism evidence="15 16">
    <name type="scientific">Opitutus terrae (strain DSM 11246 / JCM 15787 / PB90-1)</name>
    <dbReference type="NCBI Taxonomy" id="452637"/>
    <lineage>
        <taxon>Bacteria</taxon>
        <taxon>Pseudomonadati</taxon>
        <taxon>Verrucomicrobiota</taxon>
        <taxon>Opitutia</taxon>
        <taxon>Opitutales</taxon>
        <taxon>Opitutaceae</taxon>
        <taxon>Opitutus</taxon>
    </lineage>
</organism>
<feature type="site" description="Important for catalytic activity" evidence="11">
    <location>
        <position position="36"/>
    </location>
</feature>
<evidence type="ECO:0000256" key="7">
    <source>
        <dbReference type="ARBA" id="ARBA00023004"/>
    </source>
</evidence>
<dbReference type="FunFam" id="3.40.920.10:FF:000001">
    <property type="entry name" value="Pyruvate:ferredoxin (Flavodoxin) oxidoreductase"/>
    <property type="match status" value="1"/>
</dbReference>
<feature type="binding site" evidence="10">
    <location>
        <position position="856"/>
    </location>
    <ligand>
        <name>thiamine diphosphate</name>
        <dbReference type="ChEBI" id="CHEBI:58937"/>
    </ligand>
</feature>
<evidence type="ECO:0000256" key="2">
    <source>
        <dbReference type="ARBA" id="ARBA00022448"/>
    </source>
</evidence>
<evidence type="ECO:0000256" key="1">
    <source>
        <dbReference type="ARBA" id="ARBA00009032"/>
    </source>
</evidence>
<dbReference type="SUPFAM" id="SSF53323">
    <property type="entry name" value="Pyruvate-ferredoxin oxidoreductase, PFOR, domain III"/>
    <property type="match status" value="1"/>
</dbReference>
<feature type="binding site" evidence="10">
    <location>
        <position position="119"/>
    </location>
    <ligand>
        <name>pyruvate</name>
        <dbReference type="ChEBI" id="CHEBI:15361"/>
    </ligand>
</feature>
<dbReference type="GO" id="GO:0051539">
    <property type="term" value="F:4 iron, 4 sulfur cluster binding"/>
    <property type="evidence" value="ECO:0007669"/>
    <property type="project" value="UniProtKB-KW"/>
</dbReference>
<dbReference type="Pfam" id="PF12838">
    <property type="entry name" value="Fer4_7"/>
    <property type="match status" value="1"/>
</dbReference>
<evidence type="ECO:0000256" key="4">
    <source>
        <dbReference type="ARBA" id="ARBA00022723"/>
    </source>
</evidence>
<dbReference type="InterPro" id="IPR017900">
    <property type="entry name" value="4Fe4S_Fe_S_CS"/>
</dbReference>
<dbReference type="Pfam" id="PF02775">
    <property type="entry name" value="TPP_enzyme_C"/>
    <property type="match status" value="1"/>
</dbReference>
<dbReference type="FunFam" id="3.40.50.970:FF:000012">
    <property type="entry name" value="Pyruvate:ferredoxin (Flavodoxin) oxidoreductase"/>
    <property type="match status" value="1"/>
</dbReference>
<dbReference type="InterPro" id="IPR037112">
    <property type="entry name" value="Pyrv-flavodox_OxR_EKR_sf"/>
</dbReference>
<dbReference type="GO" id="GO:0022900">
    <property type="term" value="P:electron transport chain"/>
    <property type="evidence" value="ECO:0007669"/>
    <property type="project" value="InterPro"/>
</dbReference>
<evidence type="ECO:0000256" key="13">
    <source>
        <dbReference type="SAM" id="MobiDB-lite"/>
    </source>
</evidence>
<evidence type="ECO:0000256" key="12">
    <source>
        <dbReference type="PIRSR" id="PIRSR000159-50"/>
    </source>
</evidence>
<feature type="binding site" evidence="12">
    <location>
        <position position="828"/>
    </location>
    <ligand>
        <name>[4Fe-4S] cluster</name>
        <dbReference type="ChEBI" id="CHEBI:49883"/>
        <label>3</label>
    </ligand>
</feature>
<evidence type="ECO:0000313" key="15">
    <source>
        <dbReference type="EMBL" id="ACB73895.1"/>
    </source>
</evidence>
<dbReference type="Gene3D" id="3.40.50.920">
    <property type="match status" value="1"/>
</dbReference>
<comment type="similarity">
    <text evidence="1 9">Belongs to the pyruvate:ferredoxin/flavodoxin oxidoreductase family.</text>
</comment>
<dbReference type="InterPro" id="IPR011766">
    <property type="entry name" value="TPP_enzyme_TPP-bd"/>
</dbReference>
<dbReference type="SUPFAM" id="SSF52518">
    <property type="entry name" value="Thiamin diphosphate-binding fold (THDP-binding)"/>
    <property type="match status" value="2"/>
</dbReference>
<comment type="cofactor">
    <cofactor evidence="12">
        <name>[4Fe-4S] cluster</name>
        <dbReference type="ChEBI" id="CHEBI:49883"/>
    </cofactor>
    <text evidence="12">Binds 3 [4Fe-4S] clusters per subunit.</text>
</comment>
<dbReference type="InterPro" id="IPR002880">
    <property type="entry name" value="Pyrv_Fd/Flavodoxin_OxRdtase_N"/>
</dbReference>
<keyword evidence="8 12" id="KW-0411">Iron-sulfur</keyword>
<dbReference type="GO" id="GO:0044281">
    <property type="term" value="P:small molecule metabolic process"/>
    <property type="evidence" value="ECO:0007669"/>
    <property type="project" value="UniProtKB-ARBA"/>
</dbReference>
<feature type="binding site" evidence="12">
    <location>
        <position position="831"/>
    </location>
    <ligand>
        <name>[4Fe-4S] cluster</name>
        <dbReference type="ChEBI" id="CHEBI:49883"/>
        <label>3</label>
    </ligand>
</feature>
<keyword evidence="2 9" id="KW-0813">Transport</keyword>
<dbReference type="CDD" id="cd07034">
    <property type="entry name" value="TPP_PYR_PFOR_IOR-alpha_like"/>
    <property type="match status" value="1"/>
</dbReference>
<dbReference type="InterPro" id="IPR009014">
    <property type="entry name" value="Transketo_C/PFOR_II"/>
</dbReference>
<dbReference type="PROSITE" id="PS00198">
    <property type="entry name" value="4FE4S_FER_1"/>
    <property type="match status" value="2"/>
</dbReference>
<feature type="binding site" evidence="12">
    <location>
        <position position="704"/>
    </location>
    <ligand>
        <name>[4Fe-4S] cluster</name>
        <dbReference type="ChEBI" id="CHEBI:49883"/>
        <label>1</label>
    </ligand>
</feature>
<dbReference type="FunFam" id="3.30.70.20:FF:000022">
    <property type="entry name" value="Pyruvate:ferredoxin (Flavodoxin) oxidoreductase"/>
    <property type="match status" value="1"/>
</dbReference>
<keyword evidence="6 9" id="KW-0560">Oxidoreductase</keyword>
<feature type="binding site" evidence="10">
    <location>
        <position position="69"/>
    </location>
    <ligand>
        <name>thiamine diphosphate</name>
        <dbReference type="ChEBI" id="CHEBI:58937"/>
    </ligand>
</feature>
<dbReference type="eggNOG" id="COG1014">
    <property type="taxonomic scope" value="Bacteria"/>
</dbReference>
<dbReference type="Gene3D" id="4.10.780.10">
    <property type="entry name" value="Pyruvate-flavodoxin oxidoreductase, EKR domain"/>
    <property type="match status" value="1"/>
</dbReference>
<feature type="site" description="Important for catalytic activity" evidence="11">
    <location>
        <position position="1012"/>
    </location>
</feature>
<dbReference type="InterPro" id="IPR002869">
    <property type="entry name" value="Pyrv_flavodox_OxRed_cen"/>
</dbReference>
<dbReference type="SUPFAM" id="SSF54862">
    <property type="entry name" value="4Fe-4S ferredoxins"/>
    <property type="match status" value="1"/>
</dbReference>
<feature type="binding site" evidence="12">
    <location>
        <position position="757"/>
    </location>
    <ligand>
        <name>[4Fe-4S] cluster</name>
        <dbReference type="ChEBI" id="CHEBI:49883"/>
        <label>2</label>
    </ligand>
</feature>
<dbReference type="RefSeq" id="WP_012373433.1">
    <property type="nucleotide sequence ID" value="NC_010571.1"/>
</dbReference>
<protein>
    <submittedName>
        <fullName evidence="15">Pyruvate flavodoxin/ferredoxin oxidoreductase domain protein</fullName>
    </submittedName>
</protein>
<evidence type="ECO:0000256" key="6">
    <source>
        <dbReference type="ARBA" id="ARBA00023002"/>
    </source>
</evidence>
<keyword evidence="16" id="KW-1185">Reference proteome</keyword>
<feature type="binding site" evidence="12">
    <location>
        <position position="701"/>
    </location>
    <ligand>
        <name>[4Fe-4S] cluster</name>
        <dbReference type="ChEBI" id="CHEBI:49883"/>
        <label>1</label>
    </ligand>
</feature>
<dbReference type="NCBIfam" id="TIGR02176">
    <property type="entry name" value="pyruv_ox_red"/>
    <property type="match status" value="1"/>
</dbReference>
<dbReference type="SUPFAM" id="SSF52922">
    <property type="entry name" value="TK C-terminal domain-like"/>
    <property type="match status" value="1"/>
</dbReference>
<dbReference type="FunFam" id="3.40.50.970:FF:000041">
    <property type="entry name" value="Pyruvate:ferredoxin (Flavodoxin) oxidoreductase"/>
    <property type="match status" value="1"/>
</dbReference>
<dbReference type="Gene3D" id="3.30.70.20">
    <property type="match status" value="1"/>
</dbReference>
<feature type="binding site" evidence="10">
    <location>
        <begin position="978"/>
        <end position="981"/>
    </location>
    <ligand>
        <name>thiamine diphosphate</name>
        <dbReference type="ChEBI" id="CHEBI:58937"/>
    </ligand>
</feature>
<dbReference type="Gene3D" id="3.40.50.970">
    <property type="match status" value="2"/>
</dbReference>
<evidence type="ECO:0000313" key="16">
    <source>
        <dbReference type="Proteomes" id="UP000007013"/>
    </source>
</evidence>
<dbReference type="PANTHER" id="PTHR32154:SF0">
    <property type="entry name" value="PYRUVATE-FLAVODOXIN OXIDOREDUCTASE-RELATED"/>
    <property type="match status" value="1"/>
</dbReference>
<feature type="binding site" evidence="10">
    <location>
        <position position="833"/>
    </location>
    <ligand>
        <name>thiamine diphosphate</name>
        <dbReference type="ChEBI" id="CHEBI:58937"/>
    </ligand>
</feature>
<dbReference type="PIRSF" id="PIRSF000159">
    <property type="entry name" value="NifJ"/>
    <property type="match status" value="1"/>
</dbReference>
<dbReference type="OrthoDB" id="9794954at2"/>
<dbReference type="HOGENOM" id="CLU_002569_0_0_0"/>
<dbReference type="eggNOG" id="COG0674">
    <property type="taxonomic scope" value="Bacteria"/>
</dbReference>
<dbReference type="InterPro" id="IPR019752">
    <property type="entry name" value="Pyrv/ketoisovalerate_OxRed_cat"/>
</dbReference>
<dbReference type="GO" id="GO:0006979">
    <property type="term" value="P:response to oxidative stress"/>
    <property type="evidence" value="ECO:0007669"/>
    <property type="project" value="TreeGrafter"/>
</dbReference>
<feature type="binding site" evidence="10">
    <location>
        <begin position="1007"/>
        <end position="1012"/>
    </location>
    <ligand>
        <name>thiamine diphosphate</name>
        <dbReference type="ChEBI" id="CHEBI:58937"/>
    </ligand>
</feature>
<feature type="binding site" evidence="10">
    <location>
        <position position="36"/>
    </location>
    <ligand>
        <name>pyruvate</name>
        <dbReference type="ChEBI" id="CHEBI:15361"/>
    </ligand>
</feature>
<accession>B1ZTF0</accession>
<dbReference type="Pfam" id="PF01558">
    <property type="entry name" value="POR"/>
    <property type="match status" value="1"/>
</dbReference>
<keyword evidence="3 12" id="KW-0004">4Fe-4S</keyword>
<evidence type="ECO:0000256" key="10">
    <source>
        <dbReference type="PIRSR" id="PIRSR000159-1"/>
    </source>
</evidence>
<feature type="binding site" evidence="12">
    <location>
        <position position="856"/>
    </location>
    <ligand>
        <name>[4Fe-4S] cluster</name>
        <dbReference type="ChEBI" id="CHEBI:49883"/>
        <label>3</label>
    </ligand>
</feature>
<dbReference type="InterPro" id="IPR011895">
    <property type="entry name" value="Pyrv_flavodox_OxRed"/>
</dbReference>
<keyword evidence="4 12" id="KW-0479">Metal-binding</keyword>
<evidence type="ECO:0000256" key="5">
    <source>
        <dbReference type="ARBA" id="ARBA00022982"/>
    </source>
</evidence>
<dbReference type="InterPro" id="IPR033412">
    <property type="entry name" value="PFOR_II"/>
</dbReference>
<feature type="binding site" evidence="12">
    <location>
        <position position="698"/>
    </location>
    <ligand>
        <name>[4Fe-4S] cluster</name>
        <dbReference type="ChEBI" id="CHEBI:49883"/>
        <label>1</label>
    </ligand>
</feature>
<dbReference type="Pfam" id="PF10371">
    <property type="entry name" value="EKR"/>
    <property type="match status" value="1"/>
</dbReference>
<dbReference type="PROSITE" id="PS51379">
    <property type="entry name" value="4FE4S_FER_2"/>
    <property type="match status" value="2"/>
</dbReference>
<evidence type="ECO:0000256" key="11">
    <source>
        <dbReference type="PIRSR" id="PIRSR000159-2"/>
    </source>
</evidence>
<evidence type="ECO:0000259" key="14">
    <source>
        <dbReference type="PROSITE" id="PS51379"/>
    </source>
</evidence>
<dbReference type="InterPro" id="IPR019456">
    <property type="entry name" value="Pyrv-flavodox_OxRtase_EKR"/>
</dbReference>
<feature type="site" description="Important for catalytic activity" evidence="11">
    <location>
        <position position="69"/>
    </location>
</feature>
<dbReference type="InterPro" id="IPR050722">
    <property type="entry name" value="Pyruvate:ferred/Flavod_OxRd"/>
</dbReference>
<dbReference type="FunFam" id="3.40.50.920:FF:000007">
    <property type="entry name" value="Pyruvate:ferredoxin (Flavodoxin) oxidoreductase"/>
    <property type="match status" value="1"/>
</dbReference>
<dbReference type="PANTHER" id="PTHR32154">
    <property type="entry name" value="PYRUVATE-FLAVODOXIN OXIDOREDUCTASE-RELATED"/>
    <property type="match status" value="1"/>
</dbReference>
<reference evidence="15 16" key="1">
    <citation type="journal article" date="2011" name="J. Bacteriol.">
        <title>Genome sequence of the verrucomicrobium Opitutus terrae PB90-1, an abundant inhabitant of rice paddy soil ecosystems.</title>
        <authorList>
            <person name="van Passel M.W."/>
            <person name="Kant R."/>
            <person name="Palva A."/>
            <person name="Copeland A."/>
            <person name="Lucas S."/>
            <person name="Lapidus A."/>
            <person name="Glavina del Rio T."/>
            <person name="Pitluck S."/>
            <person name="Goltsman E."/>
            <person name="Clum A."/>
            <person name="Sun H."/>
            <person name="Schmutz J."/>
            <person name="Larimer F.W."/>
            <person name="Land M.L."/>
            <person name="Hauser L."/>
            <person name="Kyrpides N."/>
            <person name="Mikhailova N."/>
            <person name="Richardson P.P."/>
            <person name="Janssen P.H."/>
            <person name="de Vos W.M."/>
            <person name="Smidt H."/>
        </authorList>
    </citation>
    <scope>NUCLEOTIDE SEQUENCE [LARGE SCALE GENOMIC DNA]</scope>
    <source>
        <strain evidence="16">DSM 11246 / JCM 15787 / PB90-1</strain>
    </source>
</reference>
<dbReference type="GO" id="GO:0005506">
    <property type="term" value="F:iron ion binding"/>
    <property type="evidence" value="ECO:0007669"/>
    <property type="project" value="InterPro"/>
</dbReference>
<dbReference type="eggNOG" id="COG1013">
    <property type="taxonomic scope" value="Bacteria"/>
</dbReference>
<keyword evidence="7 12" id="KW-0408">Iron</keyword>
<feature type="site" description="Important for catalytic activity" evidence="11">
    <location>
        <position position="119"/>
    </location>
</feature>
<evidence type="ECO:0000256" key="3">
    <source>
        <dbReference type="ARBA" id="ARBA00022485"/>
    </source>
</evidence>
<dbReference type="EMBL" id="CP001032">
    <property type="protein sequence ID" value="ACB73895.1"/>
    <property type="molecule type" value="Genomic_DNA"/>
</dbReference>
<feature type="domain" description="4Fe-4S ferredoxin-type" evidence="14">
    <location>
        <begin position="745"/>
        <end position="775"/>
    </location>
</feature>
<feature type="binding site" evidence="12">
    <location>
        <position position="760"/>
    </location>
    <ligand>
        <name>[4Fe-4S] cluster</name>
        <dbReference type="ChEBI" id="CHEBI:49883"/>
        <label>2</label>
    </ligand>
</feature>
<dbReference type="Proteomes" id="UP000007013">
    <property type="component" value="Chromosome"/>
</dbReference>
<keyword evidence="15" id="KW-0670">Pyruvate</keyword>
<dbReference type="Pfam" id="PF01855">
    <property type="entry name" value="POR_N"/>
    <property type="match status" value="1"/>
</dbReference>